<dbReference type="PRINTS" id="PR00129">
    <property type="entry name" value="CUTINASE"/>
</dbReference>
<comment type="catalytic activity">
    <reaction evidence="9 14">
        <text>cutin + H2O = cutin monomers.</text>
        <dbReference type="EC" id="3.1.1.74"/>
    </reaction>
</comment>
<dbReference type="OrthoDB" id="3225429at2759"/>
<evidence type="ECO:0000256" key="8">
    <source>
        <dbReference type="ARBA" id="ARBA00023157"/>
    </source>
</evidence>
<evidence type="ECO:0000256" key="14">
    <source>
        <dbReference type="RuleBase" id="RU361263"/>
    </source>
</evidence>
<dbReference type="PANTHER" id="PTHR48250">
    <property type="entry name" value="CUTINASE 2-RELATED"/>
    <property type="match status" value="1"/>
</dbReference>
<dbReference type="GO" id="GO:0005576">
    <property type="term" value="C:extracellular region"/>
    <property type="evidence" value="ECO:0007669"/>
    <property type="project" value="UniProtKB-SubCell"/>
</dbReference>
<dbReference type="Pfam" id="PF01083">
    <property type="entry name" value="Cutinase"/>
    <property type="match status" value="1"/>
</dbReference>
<evidence type="ECO:0000256" key="2">
    <source>
        <dbReference type="ARBA" id="ARBA00007534"/>
    </source>
</evidence>
<dbReference type="Gene3D" id="3.40.50.1820">
    <property type="entry name" value="alpha/beta hydrolase"/>
    <property type="match status" value="1"/>
</dbReference>
<keyword evidence="8 13" id="KW-1015">Disulfide bond</keyword>
<comment type="caution">
    <text evidence="15">The sequence shown here is derived from an EMBL/GenBank/DDBJ whole genome shotgun (WGS) entry which is preliminary data.</text>
</comment>
<evidence type="ECO:0000313" key="15">
    <source>
        <dbReference type="EMBL" id="PSK44204.1"/>
    </source>
</evidence>
<keyword evidence="4 14" id="KW-0719">Serine esterase</keyword>
<dbReference type="InterPro" id="IPR029058">
    <property type="entry name" value="AB_hydrolase_fold"/>
</dbReference>
<dbReference type="InterPro" id="IPR043580">
    <property type="entry name" value="CUTINASE_1"/>
</dbReference>
<sequence>MRFELAAVLAAASTAIASPISNRLAGIHEIANAVLVPRQTGTTATELESGACKRIIFIYARGSTEPGNLGDSGGPQVCDGLKSRYGAANVACQGVGGPYTASLLDNLSSTGTSTAAINEGLRLFNLANTKCPNSIIVGGGYSQGAAVIHGLAKKLSTTVQNKVAGLITFGDTRNGEDGGKIPPFPAAKVKIYCLADDGVCGPVLVVTAAHSNYAQFFPDAVNFLAGRIGA</sequence>
<evidence type="ECO:0000256" key="7">
    <source>
        <dbReference type="ARBA" id="ARBA00022801"/>
    </source>
</evidence>
<dbReference type="PROSITE" id="PS00155">
    <property type="entry name" value="CUTINASE_1"/>
    <property type="match status" value="1"/>
</dbReference>
<dbReference type="EMBL" id="NHZQ01000289">
    <property type="protein sequence ID" value="PSK44204.1"/>
    <property type="molecule type" value="Genomic_DNA"/>
</dbReference>
<evidence type="ECO:0000256" key="6">
    <source>
        <dbReference type="ARBA" id="ARBA00022729"/>
    </source>
</evidence>
<evidence type="ECO:0000256" key="12">
    <source>
        <dbReference type="PIRSR" id="PIRSR611150-1"/>
    </source>
</evidence>
<gene>
    <name evidence="15" type="ORF">B9Z65_184</name>
</gene>
<feature type="active site" description="Nucleophile" evidence="12">
    <location>
        <position position="142"/>
    </location>
</feature>
<accession>A0A2P7Z7L1</accession>
<proteinExistence type="inferred from homology"/>
<name>A0A2P7Z7L1_9PEZI</name>
<dbReference type="AlphaFoldDB" id="A0A2P7Z7L1"/>
<dbReference type="InterPro" id="IPR000675">
    <property type="entry name" value="Cutinase/axe"/>
</dbReference>
<feature type="disulfide bond" evidence="13">
    <location>
        <begin position="52"/>
        <end position="131"/>
    </location>
</feature>
<dbReference type="Proteomes" id="UP000243723">
    <property type="component" value="Unassembled WGS sequence"/>
</dbReference>
<evidence type="ECO:0000256" key="1">
    <source>
        <dbReference type="ARBA" id="ARBA00004613"/>
    </source>
</evidence>
<feature type="active site" evidence="12">
    <location>
        <position position="197"/>
    </location>
</feature>
<feature type="disulfide bond" evidence="13">
    <location>
        <begin position="193"/>
        <end position="200"/>
    </location>
</feature>
<evidence type="ECO:0000256" key="11">
    <source>
        <dbReference type="ARBA" id="ARBA00074522"/>
    </source>
</evidence>
<organism evidence="15 16">
    <name type="scientific">Elsinoe australis</name>
    <dbReference type="NCBI Taxonomy" id="40998"/>
    <lineage>
        <taxon>Eukaryota</taxon>
        <taxon>Fungi</taxon>
        <taxon>Dikarya</taxon>
        <taxon>Ascomycota</taxon>
        <taxon>Pezizomycotina</taxon>
        <taxon>Dothideomycetes</taxon>
        <taxon>Dothideomycetidae</taxon>
        <taxon>Myriangiales</taxon>
        <taxon>Elsinoaceae</taxon>
        <taxon>Elsinoe</taxon>
    </lineage>
</organism>
<evidence type="ECO:0000313" key="16">
    <source>
        <dbReference type="Proteomes" id="UP000243723"/>
    </source>
</evidence>
<evidence type="ECO:0000256" key="3">
    <source>
        <dbReference type="ARBA" id="ARBA00013095"/>
    </source>
</evidence>
<comment type="similarity">
    <text evidence="2 14">Belongs to the cutinase family.</text>
</comment>
<dbReference type="STRING" id="40998.A0A2P7Z7L1"/>
<protein>
    <recommendedName>
        <fullName evidence="11 14">Cutinase</fullName>
        <ecNumber evidence="3 14">3.1.1.74</ecNumber>
    </recommendedName>
</protein>
<dbReference type="PANTHER" id="PTHR48250:SF3">
    <property type="entry name" value="CUTINASE 1-RELATED"/>
    <property type="match status" value="1"/>
</dbReference>
<feature type="active site" description="Proton donor/acceptor" evidence="12">
    <location>
        <position position="210"/>
    </location>
</feature>
<keyword evidence="5 14" id="KW-0964">Secreted</keyword>
<dbReference type="GO" id="GO:0016052">
    <property type="term" value="P:carbohydrate catabolic process"/>
    <property type="evidence" value="ECO:0007669"/>
    <property type="project" value="TreeGrafter"/>
</dbReference>
<keyword evidence="6" id="KW-0732">Signal</keyword>
<dbReference type="EC" id="3.1.1.74" evidence="3 14"/>
<dbReference type="SMART" id="SM01110">
    <property type="entry name" value="Cutinase"/>
    <property type="match status" value="1"/>
</dbReference>
<evidence type="ECO:0000256" key="13">
    <source>
        <dbReference type="PIRSR" id="PIRSR611150-2"/>
    </source>
</evidence>
<reference evidence="15 16" key="1">
    <citation type="submission" date="2017-05" db="EMBL/GenBank/DDBJ databases">
        <title>Draft genome sequence of Elsinoe australis.</title>
        <authorList>
            <person name="Cheng Q."/>
        </authorList>
    </citation>
    <scope>NUCLEOTIDE SEQUENCE [LARGE SCALE GENOMIC DNA]</scope>
    <source>
        <strain evidence="15 16">NL1</strain>
    </source>
</reference>
<keyword evidence="7 14" id="KW-0378">Hydrolase</keyword>
<evidence type="ECO:0000256" key="4">
    <source>
        <dbReference type="ARBA" id="ARBA00022487"/>
    </source>
</evidence>
<dbReference type="InterPro" id="IPR011150">
    <property type="entry name" value="Cutinase_monf"/>
</dbReference>
<dbReference type="FunFam" id="3.40.50.1820:FF:000235">
    <property type="entry name" value="Cutinase 1"/>
    <property type="match status" value="1"/>
</dbReference>
<evidence type="ECO:0000256" key="5">
    <source>
        <dbReference type="ARBA" id="ARBA00022525"/>
    </source>
</evidence>
<dbReference type="SUPFAM" id="SSF53474">
    <property type="entry name" value="alpha/beta-Hydrolases"/>
    <property type="match status" value="1"/>
</dbReference>
<evidence type="ECO:0000256" key="9">
    <source>
        <dbReference type="ARBA" id="ARBA00034045"/>
    </source>
</evidence>
<keyword evidence="16" id="KW-1185">Reference proteome</keyword>
<comment type="subcellular location">
    <subcellularLocation>
        <location evidence="1 14">Secreted</location>
    </subcellularLocation>
</comment>
<dbReference type="GO" id="GO:0050525">
    <property type="term" value="F:cutinase activity"/>
    <property type="evidence" value="ECO:0007669"/>
    <property type="project" value="UniProtKB-UniRule"/>
</dbReference>
<comment type="function">
    <text evidence="10">Catalyzes the hydrolysis of complex carboxylic polyesters found in the cell wall of plants. Degrades cutin, a macromolecule that forms the structure of the plant cuticle. Allows pathogenic fungi to penetrate through the cuticular barrier into the host plant during the initial stage of fungal infection.</text>
</comment>
<evidence type="ECO:0000256" key="10">
    <source>
        <dbReference type="ARBA" id="ARBA00057514"/>
    </source>
</evidence>